<dbReference type="InterPro" id="IPR000086">
    <property type="entry name" value="NUDIX_hydrolase_dom"/>
</dbReference>
<name>A0ABW0TWI4_9BACL</name>
<evidence type="ECO:0000313" key="6">
    <source>
        <dbReference type="Proteomes" id="UP001596071"/>
    </source>
</evidence>
<keyword evidence="2 3" id="KW-0378">Hydrolase</keyword>
<dbReference type="CDD" id="cd02883">
    <property type="entry name" value="NUDIX_Hydrolase"/>
    <property type="match status" value="1"/>
</dbReference>
<dbReference type="PANTHER" id="PTHR43736">
    <property type="entry name" value="ADP-RIBOSE PYROPHOSPHATASE"/>
    <property type="match status" value="1"/>
</dbReference>
<dbReference type="GO" id="GO:0016787">
    <property type="term" value="F:hydrolase activity"/>
    <property type="evidence" value="ECO:0007669"/>
    <property type="project" value="UniProtKB-KW"/>
</dbReference>
<dbReference type="PRINTS" id="PR00502">
    <property type="entry name" value="NUDIXFAMILY"/>
</dbReference>
<proteinExistence type="inferred from homology"/>
<evidence type="ECO:0000259" key="4">
    <source>
        <dbReference type="PROSITE" id="PS51462"/>
    </source>
</evidence>
<dbReference type="EMBL" id="JBHSNP010000011">
    <property type="protein sequence ID" value="MFC5603357.1"/>
    <property type="molecule type" value="Genomic_DNA"/>
</dbReference>
<dbReference type="Proteomes" id="UP001596071">
    <property type="component" value="Unassembled WGS sequence"/>
</dbReference>
<gene>
    <name evidence="5" type="ORF">ACFPTP_08975</name>
</gene>
<accession>A0ABW0TWI4</accession>
<dbReference type="InterPro" id="IPR015797">
    <property type="entry name" value="NUDIX_hydrolase-like_dom_sf"/>
</dbReference>
<dbReference type="EC" id="3.6.-.-" evidence="5"/>
<evidence type="ECO:0000313" key="5">
    <source>
        <dbReference type="EMBL" id="MFC5603357.1"/>
    </source>
</evidence>
<dbReference type="PANTHER" id="PTHR43736:SF1">
    <property type="entry name" value="DIHYDRONEOPTERIN TRIPHOSPHATE DIPHOSPHATASE"/>
    <property type="match status" value="1"/>
</dbReference>
<evidence type="ECO:0000256" key="3">
    <source>
        <dbReference type="RuleBase" id="RU003476"/>
    </source>
</evidence>
<dbReference type="InterPro" id="IPR020476">
    <property type="entry name" value="Nudix_hydrolase"/>
</dbReference>
<protein>
    <submittedName>
        <fullName evidence="5">NUDIX hydrolase</fullName>
        <ecNumber evidence="5">3.6.-.-</ecNumber>
    </submittedName>
</protein>
<dbReference type="Gene3D" id="3.90.79.10">
    <property type="entry name" value="Nucleoside Triphosphate Pyrophosphohydrolase"/>
    <property type="match status" value="1"/>
</dbReference>
<comment type="caution">
    <text evidence="5">The sequence shown here is derived from an EMBL/GenBank/DDBJ whole genome shotgun (WGS) entry which is preliminary data.</text>
</comment>
<dbReference type="RefSeq" id="WP_381443733.1">
    <property type="nucleotide sequence ID" value="NZ_JBHSNP010000011.1"/>
</dbReference>
<organism evidence="5 6">
    <name type="scientific">Sporosarcina koreensis</name>
    <dbReference type="NCBI Taxonomy" id="334735"/>
    <lineage>
        <taxon>Bacteria</taxon>
        <taxon>Bacillati</taxon>
        <taxon>Bacillota</taxon>
        <taxon>Bacilli</taxon>
        <taxon>Bacillales</taxon>
        <taxon>Caryophanaceae</taxon>
        <taxon>Sporosarcina</taxon>
    </lineage>
</organism>
<keyword evidence="6" id="KW-1185">Reference proteome</keyword>
<evidence type="ECO:0000256" key="1">
    <source>
        <dbReference type="ARBA" id="ARBA00005582"/>
    </source>
</evidence>
<dbReference type="InterPro" id="IPR020084">
    <property type="entry name" value="NUDIX_hydrolase_CS"/>
</dbReference>
<comment type="similarity">
    <text evidence="1 3">Belongs to the Nudix hydrolase family.</text>
</comment>
<dbReference type="Pfam" id="PF00293">
    <property type="entry name" value="NUDIX"/>
    <property type="match status" value="1"/>
</dbReference>
<reference evidence="6" key="1">
    <citation type="journal article" date="2019" name="Int. J. Syst. Evol. Microbiol.">
        <title>The Global Catalogue of Microorganisms (GCM) 10K type strain sequencing project: providing services to taxonomists for standard genome sequencing and annotation.</title>
        <authorList>
            <consortium name="The Broad Institute Genomics Platform"/>
            <consortium name="The Broad Institute Genome Sequencing Center for Infectious Disease"/>
            <person name="Wu L."/>
            <person name="Ma J."/>
        </authorList>
    </citation>
    <scope>NUCLEOTIDE SEQUENCE [LARGE SCALE GENOMIC DNA]</scope>
    <source>
        <strain evidence="6">KACC 11299</strain>
    </source>
</reference>
<dbReference type="SUPFAM" id="SSF55811">
    <property type="entry name" value="Nudix"/>
    <property type="match status" value="1"/>
</dbReference>
<dbReference type="PROSITE" id="PS00893">
    <property type="entry name" value="NUDIX_BOX"/>
    <property type="match status" value="1"/>
</dbReference>
<sequence>MKRVDVAYVLLYDSDQENILMVKNKGSHSSYYTLPGGAVEKGETLEDAAIREVKEETGLDVKLDGVFAISEAFFEERGHHAIFFTFKGRIIDGEINILFPDEIEEVTWINAKTAKKYAYIPTAEKNLINGESIIPYILRGKVVHNR</sequence>
<feature type="domain" description="Nudix hydrolase" evidence="4">
    <location>
        <begin position="2"/>
        <end position="132"/>
    </location>
</feature>
<dbReference type="PROSITE" id="PS51462">
    <property type="entry name" value="NUDIX"/>
    <property type="match status" value="1"/>
</dbReference>
<evidence type="ECO:0000256" key="2">
    <source>
        <dbReference type="ARBA" id="ARBA00022801"/>
    </source>
</evidence>